<reference evidence="3" key="1">
    <citation type="submission" date="2021-01" db="EMBL/GenBank/DDBJ databases">
        <authorList>
            <person name="Corre E."/>
            <person name="Pelletier E."/>
            <person name="Niang G."/>
            <person name="Scheremetjew M."/>
            <person name="Finn R."/>
            <person name="Kale V."/>
            <person name="Holt S."/>
            <person name="Cochrane G."/>
            <person name="Meng A."/>
            <person name="Brown T."/>
            <person name="Cohen L."/>
        </authorList>
    </citation>
    <scope>NUCLEOTIDE SEQUENCE</scope>
    <source>
        <strain evidence="3">CCMP1510</strain>
    </source>
</reference>
<evidence type="ECO:0000313" key="3">
    <source>
        <dbReference type="EMBL" id="CAE0374055.1"/>
    </source>
</evidence>
<organism evidence="3">
    <name type="scientific">Aureoumbra lagunensis</name>
    <dbReference type="NCBI Taxonomy" id="44058"/>
    <lineage>
        <taxon>Eukaryota</taxon>
        <taxon>Sar</taxon>
        <taxon>Stramenopiles</taxon>
        <taxon>Ochrophyta</taxon>
        <taxon>Pelagophyceae</taxon>
        <taxon>Pelagomonadales</taxon>
        <taxon>Aureoumbra</taxon>
    </lineage>
</organism>
<sequence length="417" mass="46151">MKASNFAASMHDAITAKEEAEARLADAVAQSAIQIGENEDELELARQANLEAQERVSQLCEEASLYAEREAEATERLNAMSQELSNERRRREEAERKSEEMSCIAAEARYSAELATSEAEARSKNGEEIQRRDRELREQILEMTRRAMRAEDGEKAAQTSATAALSLLVLEQESNTNELIRARTAAEHAQNALSEARRSAELELSEARREAELHRQRRLHARSELVTVAKALEATRSEARETEATLEKELVPRLLRHSNVIASLVQRANAAASSIGGGGKKTSLARRHSPNIVHGGSTSSYNPDSAFPTKYLGDLAHEIHRIESGLDLLNQSFDLIDDAVEKHHDKNGTCYNYLRALLELGSSTKKERSSSKTTSATGRRIRFAASVVSTPRTTAAGYSRVRLESPLDAPYDDDQVL</sequence>
<evidence type="ECO:0000256" key="2">
    <source>
        <dbReference type="SAM" id="MobiDB-lite"/>
    </source>
</evidence>
<protein>
    <submittedName>
        <fullName evidence="3">Uncharacterized protein</fullName>
    </submittedName>
</protein>
<dbReference type="AlphaFoldDB" id="A0A7S3K5I9"/>
<name>A0A7S3K5I9_9STRA</name>
<gene>
    <name evidence="3" type="ORF">ALAG00032_LOCUS14858</name>
</gene>
<evidence type="ECO:0000256" key="1">
    <source>
        <dbReference type="SAM" id="Coils"/>
    </source>
</evidence>
<feature type="region of interest" description="Disordered" evidence="2">
    <location>
        <begin position="274"/>
        <end position="304"/>
    </location>
</feature>
<feature type="coiled-coil region" evidence="1">
    <location>
        <begin position="190"/>
        <end position="249"/>
    </location>
</feature>
<accession>A0A7S3K5I9</accession>
<feature type="coiled-coil region" evidence="1">
    <location>
        <begin position="10"/>
        <end position="104"/>
    </location>
</feature>
<proteinExistence type="predicted"/>
<keyword evidence="1" id="KW-0175">Coiled coil</keyword>
<dbReference type="EMBL" id="HBIJ01022710">
    <property type="protein sequence ID" value="CAE0374055.1"/>
    <property type="molecule type" value="Transcribed_RNA"/>
</dbReference>